<dbReference type="InterPro" id="IPR001680">
    <property type="entry name" value="WD40_rpt"/>
</dbReference>
<feature type="repeat" description="WD" evidence="3">
    <location>
        <begin position="262"/>
        <end position="303"/>
    </location>
</feature>
<evidence type="ECO:0000256" key="1">
    <source>
        <dbReference type="ARBA" id="ARBA00022574"/>
    </source>
</evidence>
<gene>
    <name evidence="5" type="ORF">K435DRAFT_870490</name>
</gene>
<sequence length="445" mass="49323">MKREFEDPDENIGQDTFKRPCHRAAFSAATSHISNIIGPGGYLDPCTSETQYFGFSQSSGLAAYEDESQPQYGTGDDDLYYESQSQLPEEFSSEDEIPNSIPAADLNIKGEARSSKLKSPPPSKFPKSKPDNSWGPHSANGLKLADHLHSKYRNRSLLYEQVNKREDSEDVKRRWRVMRQDETDKHPSRLALLRLVREAGVTNFHDMNGLRQGHFAVASFLIRIANELIQHGGQAADTEMLKDTIEDGKILLDIATGLVDIEDKERAIVQGMACSPDSRHIVSGCSDEMIRIWDSQTGQPVNQHLQGHTGSVWSVAYSPDSRHIVSKSDDKTVRIWDSQTGQPVGQPLQGHTSQVNSVAYSPDSRHIVSGSEDNTVRIWDSQTGQPVGQPLQGHTESVWSVAYSPVSRNIMSGSSDKTVRIWDSQTGQPVGTPRGTIMDILDEVP</sequence>
<evidence type="ECO:0000313" key="6">
    <source>
        <dbReference type="Proteomes" id="UP000297245"/>
    </source>
</evidence>
<dbReference type="AlphaFoldDB" id="A0A4S8L6U9"/>
<feature type="repeat" description="WD" evidence="3">
    <location>
        <begin position="391"/>
        <end position="432"/>
    </location>
</feature>
<reference evidence="5 6" key="1">
    <citation type="journal article" date="2019" name="Nat. Ecol. Evol.">
        <title>Megaphylogeny resolves global patterns of mushroom evolution.</title>
        <authorList>
            <person name="Varga T."/>
            <person name="Krizsan K."/>
            <person name="Foldi C."/>
            <person name="Dima B."/>
            <person name="Sanchez-Garcia M."/>
            <person name="Sanchez-Ramirez S."/>
            <person name="Szollosi G.J."/>
            <person name="Szarkandi J.G."/>
            <person name="Papp V."/>
            <person name="Albert L."/>
            <person name="Andreopoulos W."/>
            <person name="Angelini C."/>
            <person name="Antonin V."/>
            <person name="Barry K.W."/>
            <person name="Bougher N.L."/>
            <person name="Buchanan P."/>
            <person name="Buyck B."/>
            <person name="Bense V."/>
            <person name="Catcheside P."/>
            <person name="Chovatia M."/>
            <person name="Cooper J."/>
            <person name="Damon W."/>
            <person name="Desjardin D."/>
            <person name="Finy P."/>
            <person name="Geml J."/>
            <person name="Haridas S."/>
            <person name="Hughes K."/>
            <person name="Justo A."/>
            <person name="Karasinski D."/>
            <person name="Kautmanova I."/>
            <person name="Kiss B."/>
            <person name="Kocsube S."/>
            <person name="Kotiranta H."/>
            <person name="LaButti K.M."/>
            <person name="Lechner B.E."/>
            <person name="Liimatainen K."/>
            <person name="Lipzen A."/>
            <person name="Lukacs Z."/>
            <person name="Mihaltcheva S."/>
            <person name="Morgado L.N."/>
            <person name="Niskanen T."/>
            <person name="Noordeloos M.E."/>
            <person name="Ohm R.A."/>
            <person name="Ortiz-Santana B."/>
            <person name="Ovrebo C."/>
            <person name="Racz N."/>
            <person name="Riley R."/>
            <person name="Savchenko A."/>
            <person name="Shiryaev A."/>
            <person name="Soop K."/>
            <person name="Spirin V."/>
            <person name="Szebenyi C."/>
            <person name="Tomsovsky M."/>
            <person name="Tulloss R.E."/>
            <person name="Uehling J."/>
            <person name="Grigoriev I.V."/>
            <person name="Vagvolgyi C."/>
            <person name="Papp T."/>
            <person name="Martin F.M."/>
            <person name="Miettinen O."/>
            <person name="Hibbett D.S."/>
            <person name="Nagy L.G."/>
        </authorList>
    </citation>
    <scope>NUCLEOTIDE SEQUENCE [LARGE SCALE GENOMIC DNA]</scope>
    <source>
        <strain evidence="5 6">CBS 962.96</strain>
    </source>
</reference>
<dbReference type="SMART" id="SM00320">
    <property type="entry name" value="WD40"/>
    <property type="match status" value="4"/>
</dbReference>
<dbReference type="SUPFAM" id="SSF50978">
    <property type="entry name" value="WD40 repeat-like"/>
    <property type="match status" value="1"/>
</dbReference>
<keyword evidence="1 3" id="KW-0853">WD repeat</keyword>
<organism evidence="5 6">
    <name type="scientific">Dendrothele bispora (strain CBS 962.96)</name>
    <dbReference type="NCBI Taxonomy" id="1314807"/>
    <lineage>
        <taxon>Eukaryota</taxon>
        <taxon>Fungi</taxon>
        <taxon>Dikarya</taxon>
        <taxon>Basidiomycota</taxon>
        <taxon>Agaricomycotina</taxon>
        <taxon>Agaricomycetes</taxon>
        <taxon>Agaricomycetidae</taxon>
        <taxon>Agaricales</taxon>
        <taxon>Agaricales incertae sedis</taxon>
        <taxon>Dendrothele</taxon>
    </lineage>
</organism>
<dbReference type="InterPro" id="IPR036322">
    <property type="entry name" value="WD40_repeat_dom_sf"/>
</dbReference>
<dbReference type="Proteomes" id="UP000297245">
    <property type="component" value="Unassembled WGS sequence"/>
</dbReference>
<dbReference type="InterPro" id="IPR015943">
    <property type="entry name" value="WD40/YVTN_repeat-like_dom_sf"/>
</dbReference>
<proteinExistence type="predicted"/>
<dbReference type="Gene3D" id="2.130.10.10">
    <property type="entry name" value="YVTN repeat-like/Quinoprotein amine dehydrogenase"/>
    <property type="match status" value="2"/>
</dbReference>
<dbReference type="InterPro" id="IPR020472">
    <property type="entry name" value="WD40_PAC1"/>
</dbReference>
<keyword evidence="2" id="KW-0677">Repeat</keyword>
<dbReference type="InterPro" id="IPR019775">
    <property type="entry name" value="WD40_repeat_CS"/>
</dbReference>
<protein>
    <submittedName>
        <fullName evidence="5">WD40 repeat-like protein</fullName>
    </submittedName>
</protein>
<dbReference type="PROSITE" id="PS50082">
    <property type="entry name" value="WD_REPEATS_2"/>
    <property type="match status" value="4"/>
</dbReference>
<name>A0A4S8L6U9_DENBC</name>
<dbReference type="PROSITE" id="PS00678">
    <property type="entry name" value="WD_REPEATS_1"/>
    <property type="match status" value="3"/>
</dbReference>
<accession>A0A4S8L6U9</accession>
<evidence type="ECO:0000256" key="4">
    <source>
        <dbReference type="SAM" id="MobiDB-lite"/>
    </source>
</evidence>
<dbReference type="Pfam" id="PF00400">
    <property type="entry name" value="WD40"/>
    <property type="match status" value="4"/>
</dbReference>
<dbReference type="PANTHER" id="PTHR19848">
    <property type="entry name" value="WD40 REPEAT PROTEIN"/>
    <property type="match status" value="1"/>
</dbReference>
<evidence type="ECO:0000313" key="5">
    <source>
        <dbReference type="EMBL" id="THU84220.1"/>
    </source>
</evidence>
<dbReference type="PROSITE" id="PS50294">
    <property type="entry name" value="WD_REPEATS_REGION"/>
    <property type="match status" value="4"/>
</dbReference>
<feature type="repeat" description="WD" evidence="3">
    <location>
        <begin position="305"/>
        <end position="346"/>
    </location>
</feature>
<evidence type="ECO:0000256" key="3">
    <source>
        <dbReference type="PROSITE-ProRule" id="PRU00221"/>
    </source>
</evidence>
<keyword evidence="6" id="KW-1185">Reference proteome</keyword>
<dbReference type="PRINTS" id="PR00320">
    <property type="entry name" value="GPROTEINBRPT"/>
</dbReference>
<dbReference type="EMBL" id="ML179613">
    <property type="protein sequence ID" value="THU84220.1"/>
    <property type="molecule type" value="Genomic_DNA"/>
</dbReference>
<feature type="region of interest" description="Disordered" evidence="4">
    <location>
        <begin position="105"/>
        <end position="140"/>
    </location>
</feature>
<feature type="repeat" description="WD" evidence="3">
    <location>
        <begin position="348"/>
        <end position="389"/>
    </location>
</feature>
<dbReference type="CDD" id="cd00200">
    <property type="entry name" value="WD40"/>
    <property type="match status" value="1"/>
</dbReference>
<evidence type="ECO:0000256" key="2">
    <source>
        <dbReference type="ARBA" id="ARBA00022737"/>
    </source>
</evidence>
<dbReference type="PANTHER" id="PTHR19848:SF8">
    <property type="entry name" value="F-BOX AND WD REPEAT DOMAIN CONTAINING 7"/>
    <property type="match status" value="1"/>
</dbReference>
<dbReference type="OrthoDB" id="2615105at2759"/>